<comment type="caution">
    <text evidence="2">The sequence shown here is derived from an EMBL/GenBank/DDBJ whole genome shotgun (WGS) entry which is preliminary data.</text>
</comment>
<gene>
    <name evidence="2" type="ORF">KIW84_015406</name>
</gene>
<evidence type="ECO:0000313" key="2">
    <source>
        <dbReference type="EMBL" id="KAI5447950.1"/>
    </source>
</evidence>
<accession>A0A9D5BQP7</accession>
<dbReference type="AlphaFoldDB" id="A0A9D5BQP7"/>
<dbReference type="PANTHER" id="PTHR35274:SF8">
    <property type="entry name" value="PROTEIN, PUTATIVE-RELATED"/>
    <property type="match status" value="1"/>
</dbReference>
<feature type="non-terminal residue" evidence="2">
    <location>
        <position position="1"/>
    </location>
</feature>
<organism evidence="2 3">
    <name type="scientific">Pisum sativum</name>
    <name type="common">Garden pea</name>
    <name type="synonym">Lathyrus oleraceus</name>
    <dbReference type="NCBI Taxonomy" id="3888"/>
    <lineage>
        <taxon>Eukaryota</taxon>
        <taxon>Viridiplantae</taxon>
        <taxon>Streptophyta</taxon>
        <taxon>Embryophyta</taxon>
        <taxon>Tracheophyta</taxon>
        <taxon>Spermatophyta</taxon>
        <taxon>Magnoliopsida</taxon>
        <taxon>eudicotyledons</taxon>
        <taxon>Gunneridae</taxon>
        <taxon>Pentapetalae</taxon>
        <taxon>rosids</taxon>
        <taxon>fabids</taxon>
        <taxon>Fabales</taxon>
        <taxon>Fabaceae</taxon>
        <taxon>Papilionoideae</taxon>
        <taxon>50 kb inversion clade</taxon>
        <taxon>NPAAA clade</taxon>
        <taxon>Hologalegina</taxon>
        <taxon>IRL clade</taxon>
        <taxon>Fabeae</taxon>
        <taxon>Lathyrus</taxon>
    </lineage>
</organism>
<sequence>KKFKEMKKLLYKKTLRHSHFCITKPTPKNQTHLPSSTMSPSSNYISFLLFTTLLLPLQAIARDSEFFSKVTHFNKETLSPNKEESPTVTNKPEEQQPSFIPQTENSYGLYGHESDHLPTNTAATNSEFENNNKYYNNDAYNTKYYNKDPFGNNQNELSDTKYNGEGYNYNSMMEKQNNNERPLYNNNNYYNGEKQGMSDTRFLEGGKYFHDINNEKYNPTMYGDSYSKGVSTNNWYNNRGNSYNSNNNGNNNGYNNEYYQNNHGNYNGYKNQEVNQFEDEQNEFEP</sequence>
<evidence type="ECO:0000313" key="3">
    <source>
        <dbReference type="Proteomes" id="UP001058974"/>
    </source>
</evidence>
<evidence type="ECO:0000256" key="1">
    <source>
        <dbReference type="SAM" id="MobiDB-lite"/>
    </source>
</evidence>
<dbReference type="PANTHER" id="PTHR35274">
    <property type="entry name" value="E6-LIKE PROTEIN"/>
    <property type="match status" value="1"/>
</dbReference>
<name>A0A9D5BQP7_PEA</name>
<feature type="region of interest" description="Disordered" evidence="1">
    <location>
        <begin position="77"/>
        <end position="130"/>
    </location>
</feature>
<reference evidence="2 3" key="1">
    <citation type="journal article" date="2022" name="Nat. Genet.">
        <title>Improved pea reference genome and pan-genome highlight genomic features and evolutionary characteristics.</title>
        <authorList>
            <person name="Yang T."/>
            <person name="Liu R."/>
            <person name="Luo Y."/>
            <person name="Hu S."/>
            <person name="Wang D."/>
            <person name="Wang C."/>
            <person name="Pandey M.K."/>
            <person name="Ge S."/>
            <person name="Xu Q."/>
            <person name="Li N."/>
            <person name="Li G."/>
            <person name="Huang Y."/>
            <person name="Saxena R.K."/>
            <person name="Ji Y."/>
            <person name="Li M."/>
            <person name="Yan X."/>
            <person name="He Y."/>
            <person name="Liu Y."/>
            <person name="Wang X."/>
            <person name="Xiang C."/>
            <person name="Varshney R.K."/>
            <person name="Ding H."/>
            <person name="Gao S."/>
            <person name="Zong X."/>
        </authorList>
    </citation>
    <scope>NUCLEOTIDE SEQUENCE [LARGE SCALE GENOMIC DNA]</scope>
    <source>
        <strain evidence="2 3">cv. Zhongwan 6</strain>
    </source>
</reference>
<feature type="compositionally biased region" description="Polar residues" evidence="1">
    <location>
        <begin position="117"/>
        <end position="129"/>
    </location>
</feature>
<protein>
    <recommendedName>
        <fullName evidence="4">Protein E6</fullName>
    </recommendedName>
</protein>
<dbReference type="EMBL" id="JAMSHJ010000001">
    <property type="protein sequence ID" value="KAI5447950.1"/>
    <property type="molecule type" value="Genomic_DNA"/>
</dbReference>
<evidence type="ECO:0008006" key="4">
    <source>
        <dbReference type="Google" id="ProtNLM"/>
    </source>
</evidence>
<dbReference type="Gramene" id="Psat01G0540600-T1">
    <property type="protein sequence ID" value="KAI5447950.1"/>
    <property type="gene ID" value="KIW84_015406"/>
</dbReference>
<keyword evidence="3" id="KW-1185">Reference proteome</keyword>
<dbReference type="Proteomes" id="UP001058974">
    <property type="component" value="Chromosome 1"/>
</dbReference>
<dbReference type="InterPro" id="IPR040290">
    <property type="entry name" value="Prot_E6-like"/>
</dbReference>
<feature type="compositionally biased region" description="Polar residues" evidence="1">
    <location>
        <begin position="77"/>
        <end position="106"/>
    </location>
</feature>
<feature type="region of interest" description="Disordered" evidence="1">
    <location>
        <begin position="239"/>
        <end position="270"/>
    </location>
</feature>
<proteinExistence type="predicted"/>